<dbReference type="CDD" id="cd05466">
    <property type="entry name" value="PBP2_LTTR_substrate"/>
    <property type="match status" value="1"/>
</dbReference>
<dbReference type="RefSeq" id="WP_253243732.1">
    <property type="nucleotide sequence ID" value="NZ_JAMYJR010000063.1"/>
</dbReference>
<accession>A0ABT1E3L8</accession>
<dbReference type="InterPro" id="IPR005119">
    <property type="entry name" value="LysR_subst-bd"/>
</dbReference>
<dbReference type="PANTHER" id="PTHR30346:SF29">
    <property type="entry name" value="LYSR SUBSTRATE-BINDING"/>
    <property type="match status" value="1"/>
</dbReference>
<dbReference type="Pfam" id="PF00126">
    <property type="entry name" value="HTH_1"/>
    <property type="match status" value="1"/>
</dbReference>
<evidence type="ECO:0000313" key="6">
    <source>
        <dbReference type="EMBL" id="MCO8277724.1"/>
    </source>
</evidence>
<evidence type="ECO:0000259" key="5">
    <source>
        <dbReference type="PROSITE" id="PS50931"/>
    </source>
</evidence>
<dbReference type="Gene3D" id="3.40.190.290">
    <property type="match status" value="1"/>
</dbReference>
<evidence type="ECO:0000256" key="4">
    <source>
        <dbReference type="ARBA" id="ARBA00023163"/>
    </source>
</evidence>
<dbReference type="InterPro" id="IPR036390">
    <property type="entry name" value="WH_DNA-bd_sf"/>
</dbReference>
<keyword evidence="2" id="KW-0805">Transcription regulation</keyword>
<reference evidence="6 7" key="1">
    <citation type="submission" date="2022-06" db="EMBL/GenBank/DDBJ databases">
        <title>New Species of the Genus Actinoplanes, ActinopZanes ferrugineus.</title>
        <authorList>
            <person name="Ding P."/>
        </authorList>
    </citation>
    <scope>NUCLEOTIDE SEQUENCE [LARGE SCALE GENOMIC DNA]</scope>
    <source>
        <strain evidence="6 7">TRM88003</strain>
    </source>
</reference>
<dbReference type="Proteomes" id="UP001523369">
    <property type="component" value="Unassembled WGS sequence"/>
</dbReference>
<evidence type="ECO:0000256" key="3">
    <source>
        <dbReference type="ARBA" id="ARBA00023125"/>
    </source>
</evidence>
<evidence type="ECO:0000256" key="1">
    <source>
        <dbReference type="ARBA" id="ARBA00009437"/>
    </source>
</evidence>
<protein>
    <submittedName>
        <fullName evidence="6">LysR family transcriptional regulator</fullName>
    </submittedName>
</protein>
<evidence type="ECO:0000256" key="2">
    <source>
        <dbReference type="ARBA" id="ARBA00023015"/>
    </source>
</evidence>
<dbReference type="PROSITE" id="PS50931">
    <property type="entry name" value="HTH_LYSR"/>
    <property type="match status" value="1"/>
</dbReference>
<comment type="caution">
    <text evidence="6">The sequence shown here is derived from an EMBL/GenBank/DDBJ whole genome shotgun (WGS) entry which is preliminary data.</text>
</comment>
<dbReference type="SUPFAM" id="SSF46785">
    <property type="entry name" value="Winged helix' DNA-binding domain"/>
    <property type="match status" value="1"/>
</dbReference>
<dbReference type="InterPro" id="IPR036388">
    <property type="entry name" value="WH-like_DNA-bd_sf"/>
</dbReference>
<organism evidence="6 7">
    <name type="scientific">Paractinoplanes aksuensis</name>
    <dbReference type="NCBI Taxonomy" id="2939490"/>
    <lineage>
        <taxon>Bacteria</taxon>
        <taxon>Bacillati</taxon>
        <taxon>Actinomycetota</taxon>
        <taxon>Actinomycetes</taxon>
        <taxon>Micromonosporales</taxon>
        <taxon>Micromonosporaceae</taxon>
        <taxon>Paractinoplanes</taxon>
    </lineage>
</organism>
<dbReference type="SUPFAM" id="SSF53850">
    <property type="entry name" value="Periplasmic binding protein-like II"/>
    <property type="match status" value="1"/>
</dbReference>
<name>A0ABT1E3L8_9ACTN</name>
<sequence>MELRQLRHFIALAEERSFTRAASRELIVQSGLSSSIRGLEREVGAPLVRRGTRPLVLTAEGSALLPAARRVVRAAEDALQAVHNVSLVVSGTLAVGMAQTSGTGCPFLDWLGAFGQEHPGLDITVEQLPDGPMLDRLAASTLDCALTSAPVRPEQFDAYPLAETSLVLAVPPGHHLAGAAGARLPELAGERFVEMRPGSGPRAQTDRIFAEHHLERRVVGTANEWSVLLDLIAAGLGIGFVPEGIAAGDGVRLLALTGTAVRQQWSLVLPAPDAQSPAARRLAQYLIARQIPYEQSATAP</sequence>
<dbReference type="Pfam" id="PF03466">
    <property type="entry name" value="LysR_substrate"/>
    <property type="match status" value="1"/>
</dbReference>
<evidence type="ECO:0000313" key="7">
    <source>
        <dbReference type="Proteomes" id="UP001523369"/>
    </source>
</evidence>
<proteinExistence type="inferred from homology"/>
<dbReference type="PANTHER" id="PTHR30346">
    <property type="entry name" value="TRANSCRIPTIONAL DUAL REGULATOR HCAR-RELATED"/>
    <property type="match status" value="1"/>
</dbReference>
<keyword evidence="3" id="KW-0238">DNA-binding</keyword>
<dbReference type="Gene3D" id="1.10.10.10">
    <property type="entry name" value="Winged helix-like DNA-binding domain superfamily/Winged helix DNA-binding domain"/>
    <property type="match status" value="1"/>
</dbReference>
<feature type="domain" description="HTH lysR-type" evidence="5">
    <location>
        <begin position="1"/>
        <end position="58"/>
    </location>
</feature>
<keyword evidence="4" id="KW-0804">Transcription</keyword>
<dbReference type="InterPro" id="IPR000847">
    <property type="entry name" value="LysR_HTH_N"/>
</dbReference>
<keyword evidence="7" id="KW-1185">Reference proteome</keyword>
<gene>
    <name evidence="6" type="ORF">M1L60_44840</name>
</gene>
<dbReference type="EMBL" id="JAMYJR010000063">
    <property type="protein sequence ID" value="MCO8277724.1"/>
    <property type="molecule type" value="Genomic_DNA"/>
</dbReference>
<comment type="similarity">
    <text evidence="1">Belongs to the LysR transcriptional regulatory family.</text>
</comment>